<evidence type="ECO:0000313" key="3">
    <source>
        <dbReference type="Proteomes" id="UP001174997"/>
    </source>
</evidence>
<sequence>MKFLSLFALAAQAVSAALLPIEARGQLMARECYPGEIQTLFCYKRGQGTPQNVEVNDIAAAASALRQWGMEWREKLDQNGNPVFDDNGLSIEEPFYRYLEMNTTTAPNCGEWTIFRVRSVLVAAKLMVRRKNAVVWYNDIANAIDGGEFASDADKKAAIIGCGTDGGSREVKATVAHEAYDPYRAAFNDGTKSPTDIVIKIVEDIDWKNAQD</sequence>
<dbReference type="Proteomes" id="UP001174997">
    <property type="component" value="Unassembled WGS sequence"/>
</dbReference>
<protein>
    <submittedName>
        <fullName evidence="2">Uncharacterized protein</fullName>
    </submittedName>
</protein>
<evidence type="ECO:0000256" key="1">
    <source>
        <dbReference type="SAM" id="SignalP"/>
    </source>
</evidence>
<name>A0AA39ZLZ2_9PEZI</name>
<keyword evidence="1" id="KW-0732">Signal</keyword>
<feature type="chain" id="PRO_5041288163" evidence="1">
    <location>
        <begin position="17"/>
        <end position="212"/>
    </location>
</feature>
<feature type="signal peptide" evidence="1">
    <location>
        <begin position="1"/>
        <end position="16"/>
    </location>
</feature>
<proteinExistence type="predicted"/>
<gene>
    <name evidence="2" type="ORF">QBC41DRAFT_312284</name>
</gene>
<evidence type="ECO:0000313" key="2">
    <source>
        <dbReference type="EMBL" id="KAK0673187.1"/>
    </source>
</evidence>
<comment type="caution">
    <text evidence="2">The sequence shown here is derived from an EMBL/GenBank/DDBJ whole genome shotgun (WGS) entry which is preliminary data.</text>
</comment>
<keyword evidence="3" id="KW-1185">Reference proteome</keyword>
<accession>A0AA39ZLZ2</accession>
<dbReference type="AlphaFoldDB" id="A0AA39ZLZ2"/>
<reference evidence="2" key="1">
    <citation type="submission" date="2023-06" db="EMBL/GenBank/DDBJ databases">
        <title>Genome-scale phylogeny and comparative genomics of the fungal order Sordariales.</title>
        <authorList>
            <consortium name="Lawrence Berkeley National Laboratory"/>
            <person name="Hensen N."/>
            <person name="Bonometti L."/>
            <person name="Westerberg I."/>
            <person name="Brannstrom I.O."/>
            <person name="Guillou S."/>
            <person name="Cros-Aarteil S."/>
            <person name="Calhoun S."/>
            <person name="Haridas S."/>
            <person name="Kuo A."/>
            <person name="Mondo S."/>
            <person name="Pangilinan J."/>
            <person name="Riley R."/>
            <person name="Labutti K."/>
            <person name="Andreopoulos B."/>
            <person name="Lipzen A."/>
            <person name="Chen C."/>
            <person name="Yanf M."/>
            <person name="Daum C."/>
            <person name="Ng V."/>
            <person name="Clum A."/>
            <person name="Steindorff A."/>
            <person name="Ohm R."/>
            <person name="Martin F."/>
            <person name="Silar P."/>
            <person name="Natvig D."/>
            <person name="Lalanne C."/>
            <person name="Gautier V."/>
            <person name="Ament-Velasquez S.L."/>
            <person name="Kruys A."/>
            <person name="Hutchinson M.I."/>
            <person name="Powell A.J."/>
            <person name="Barry K."/>
            <person name="Miller A.N."/>
            <person name="Grigoriev I.V."/>
            <person name="Debuchy R."/>
            <person name="Gladieux P."/>
            <person name="Thoren M.H."/>
            <person name="Johannesson H."/>
        </authorList>
    </citation>
    <scope>NUCLEOTIDE SEQUENCE</scope>
    <source>
        <strain evidence="2">CBS 307.81</strain>
    </source>
</reference>
<dbReference type="EMBL" id="JAULSY010000008">
    <property type="protein sequence ID" value="KAK0673187.1"/>
    <property type="molecule type" value="Genomic_DNA"/>
</dbReference>
<organism evidence="2 3">
    <name type="scientific">Cercophora samala</name>
    <dbReference type="NCBI Taxonomy" id="330535"/>
    <lineage>
        <taxon>Eukaryota</taxon>
        <taxon>Fungi</taxon>
        <taxon>Dikarya</taxon>
        <taxon>Ascomycota</taxon>
        <taxon>Pezizomycotina</taxon>
        <taxon>Sordariomycetes</taxon>
        <taxon>Sordariomycetidae</taxon>
        <taxon>Sordariales</taxon>
        <taxon>Lasiosphaeriaceae</taxon>
        <taxon>Cercophora</taxon>
    </lineage>
</organism>